<proteinExistence type="predicted"/>
<accession>A0ABR2TT56</accession>
<evidence type="ECO:0000313" key="2">
    <source>
        <dbReference type="Proteomes" id="UP001396334"/>
    </source>
</evidence>
<name>A0ABR2TT56_9ROSI</name>
<reference evidence="1 2" key="1">
    <citation type="journal article" date="2024" name="G3 (Bethesda)">
        <title>Genome assembly of Hibiscus sabdariffa L. provides insights into metabolisms of medicinal natural products.</title>
        <authorList>
            <person name="Kim T."/>
        </authorList>
    </citation>
    <scope>NUCLEOTIDE SEQUENCE [LARGE SCALE GENOMIC DNA]</scope>
    <source>
        <strain evidence="1">TK-2024</strain>
        <tissue evidence="1">Old leaves</tissue>
    </source>
</reference>
<dbReference type="EMBL" id="JBBPBN010000004">
    <property type="protein sequence ID" value="KAK9040444.1"/>
    <property type="molecule type" value="Genomic_DNA"/>
</dbReference>
<protein>
    <submittedName>
        <fullName evidence="1">Uncharacterized protein</fullName>
    </submittedName>
</protein>
<dbReference type="Proteomes" id="UP001396334">
    <property type="component" value="Unassembled WGS sequence"/>
</dbReference>
<evidence type="ECO:0000313" key="1">
    <source>
        <dbReference type="EMBL" id="KAK9040444.1"/>
    </source>
</evidence>
<keyword evidence="2" id="KW-1185">Reference proteome</keyword>
<sequence length="77" mass="8419">MEDGEDGKESNAYLKTINAVDCDSSKSHEIRDPGATLDTSLPIENKKDVTENGKLELRANPIHPKEFNSALAAYLSD</sequence>
<organism evidence="1 2">
    <name type="scientific">Hibiscus sabdariffa</name>
    <name type="common">roselle</name>
    <dbReference type="NCBI Taxonomy" id="183260"/>
    <lineage>
        <taxon>Eukaryota</taxon>
        <taxon>Viridiplantae</taxon>
        <taxon>Streptophyta</taxon>
        <taxon>Embryophyta</taxon>
        <taxon>Tracheophyta</taxon>
        <taxon>Spermatophyta</taxon>
        <taxon>Magnoliopsida</taxon>
        <taxon>eudicotyledons</taxon>
        <taxon>Gunneridae</taxon>
        <taxon>Pentapetalae</taxon>
        <taxon>rosids</taxon>
        <taxon>malvids</taxon>
        <taxon>Malvales</taxon>
        <taxon>Malvaceae</taxon>
        <taxon>Malvoideae</taxon>
        <taxon>Hibiscus</taxon>
    </lineage>
</organism>
<comment type="caution">
    <text evidence="1">The sequence shown here is derived from an EMBL/GenBank/DDBJ whole genome shotgun (WGS) entry which is preliminary data.</text>
</comment>
<gene>
    <name evidence="1" type="ORF">V6N11_015603</name>
</gene>